<dbReference type="Proteomes" id="UP000827092">
    <property type="component" value="Unassembled WGS sequence"/>
</dbReference>
<dbReference type="EMBL" id="JAFNEN010000452">
    <property type="protein sequence ID" value="KAG8182697.1"/>
    <property type="molecule type" value="Genomic_DNA"/>
</dbReference>
<evidence type="ECO:0000256" key="1">
    <source>
        <dbReference type="ARBA" id="ARBA00004123"/>
    </source>
</evidence>
<feature type="domain" description="C2H2-type" evidence="13">
    <location>
        <begin position="237"/>
        <end position="264"/>
    </location>
</feature>
<evidence type="ECO:0000313" key="15">
    <source>
        <dbReference type="Proteomes" id="UP000827092"/>
    </source>
</evidence>
<dbReference type="FunFam" id="3.30.160.60:FF:000193">
    <property type="entry name" value="Zinc finger protein 300"/>
    <property type="match status" value="1"/>
</dbReference>
<feature type="compositionally biased region" description="Basic and acidic residues" evidence="12">
    <location>
        <begin position="446"/>
        <end position="460"/>
    </location>
</feature>
<dbReference type="GO" id="GO:0008757">
    <property type="term" value="F:S-adenosylmethionine-dependent methyltransferase activity"/>
    <property type="evidence" value="ECO:0007669"/>
    <property type="project" value="UniProtKB-ARBA"/>
</dbReference>
<dbReference type="Pfam" id="PF13465">
    <property type="entry name" value="zf-H2C2_2"/>
    <property type="match status" value="1"/>
</dbReference>
<dbReference type="Pfam" id="PF21549">
    <property type="entry name" value="PRDM2_PR"/>
    <property type="match status" value="1"/>
</dbReference>
<proteinExistence type="inferred from homology"/>
<evidence type="ECO:0000256" key="4">
    <source>
        <dbReference type="ARBA" id="ARBA00022737"/>
    </source>
</evidence>
<evidence type="ECO:0000256" key="5">
    <source>
        <dbReference type="ARBA" id="ARBA00022771"/>
    </source>
</evidence>
<evidence type="ECO:0000256" key="10">
    <source>
        <dbReference type="ARBA" id="ARBA00023242"/>
    </source>
</evidence>
<evidence type="ECO:0000256" key="8">
    <source>
        <dbReference type="ARBA" id="ARBA00023125"/>
    </source>
</evidence>
<dbReference type="GO" id="GO:0008276">
    <property type="term" value="F:protein methyltransferase activity"/>
    <property type="evidence" value="ECO:0007669"/>
    <property type="project" value="UniProtKB-ARBA"/>
</dbReference>
<dbReference type="GO" id="GO:0008170">
    <property type="term" value="F:N-methyltransferase activity"/>
    <property type="evidence" value="ECO:0007669"/>
    <property type="project" value="UniProtKB-ARBA"/>
</dbReference>
<evidence type="ECO:0000313" key="14">
    <source>
        <dbReference type="EMBL" id="KAG8182697.1"/>
    </source>
</evidence>
<name>A0AAV6UDY0_9ARAC</name>
<keyword evidence="7" id="KW-0805">Transcription regulation</keyword>
<dbReference type="FunFam" id="3.30.160.60:FF:000202">
    <property type="entry name" value="Zinc finger protein 574"/>
    <property type="match status" value="1"/>
</dbReference>
<evidence type="ECO:0000256" key="9">
    <source>
        <dbReference type="ARBA" id="ARBA00023163"/>
    </source>
</evidence>
<feature type="domain" description="C2H2-type" evidence="13">
    <location>
        <begin position="265"/>
        <end position="292"/>
    </location>
</feature>
<protein>
    <recommendedName>
        <fullName evidence="13">C2H2-type domain-containing protein</fullName>
    </recommendedName>
</protein>
<dbReference type="Gene3D" id="3.30.160.60">
    <property type="entry name" value="Classic Zinc Finger"/>
    <property type="match status" value="6"/>
</dbReference>
<keyword evidence="10" id="KW-0539">Nucleus</keyword>
<evidence type="ECO:0000256" key="2">
    <source>
        <dbReference type="ARBA" id="ARBA00006991"/>
    </source>
</evidence>
<sequence>METCVLLPEEFSLVLTTSPTSKKPYTGASVRTNQRISKGARFLPFQGTIRLDKLEIYSNLEDNDVRHRFGCYDEIQKIDHRRVRHCNWIRFLRCSQSIGSEVNLLGTLVKGEPVFETLRTIPSNTELVVYLDCNPDPEDSSSALRSQMSLLACRSLTAAHYRHAMGLILEDTPLDLSRSLLSSRVPVVTLDVPQPARTLMTPPSEPEERRSVSSDGLSPSDEIRPTVVKKGRERTLLPCEVCGKAFDRPSLLRRHMRTHTGEKPHVCDVCGKGFSTSSSLNTHRRIHSGEKPHQCHVCGKRFTASSNLYYHRMTHSKEKPHKCNLCSKSFPTPGDLKSHMYVHNGSWPYKCHICNRGFSKQTNLRNHLFLHTGDKPHSCKHCHKRFALACNLRAHLKTHEGEQHEKCTQCGKVFPASAKKLTHGYCQPCYQSSNGIALTKKFPSSPDHEGPQSPPIKDEPPTPPDHHHHRVTTPTTELSGGSSPPPPPPMLLGMLDEVMQRYRESGGLLPPSLSALRFLEGSMPILSQRN</sequence>
<dbReference type="Gene3D" id="2.170.270.10">
    <property type="entry name" value="SET domain"/>
    <property type="match status" value="1"/>
</dbReference>
<dbReference type="PROSITE" id="PS00028">
    <property type="entry name" value="ZINC_FINGER_C2H2_1"/>
    <property type="match status" value="6"/>
</dbReference>
<keyword evidence="3" id="KW-0479">Metal-binding</keyword>
<keyword evidence="5 11" id="KW-0863">Zinc-finger</keyword>
<feature type="domain" description="C2H2-type" evidence="13">
    <location>
        <begin position="377"/>
        <end position="404"/>
    </location>
</feature>
<keyword evidence="8" id="KW-0238">DNA-binding</keyword>
<evidence type="ECO:0000256" key="3">
    <source>
        <dbReference type="ARBA" id="ARBA00022723"/>
    </source>
</evidence>
<dbReference type="InterPro" id="IPR046341">
    <property type="entry name" value="SET_dom_sf"/>
</dbReference>
<keyword evidence="6" id="KW-0862">Zinc</keyword>
<feature type="domain" description="C2H2-type" evidence="13">
    <location>
        <begin position="321"/>
        <end position="348"/>
    </location>
</feature>
<dbReference type="GO" id="GO:0005634">
    <property type="term" value="C:nucleus"/>
    <property type="evidence" value="ECO:0007669"/>
    <property type="project" value="UniProtKB-SubCell"/>
</dbReference>
<dbReference type="GO" id="GO:0008270">
    <property type="term" value="F:zinc ion binding"/>
    <property type="evidence" value="ECO:0007669"/>
    <property type="project" value="UniProtKB-KW"/>
</dbReference>
<comment type="subcellular location">
    <subcellularLocation>
        <location evidence="1">Nucleus</location>
    </subcellularLocation>
</comment>
<keyword evidence="4" id="KW-0677">Repeat</keyword>
<dbReference type="InterPro" id="IPR013087">
    <property type="entry name" value="Znf_C2H2_type"/>
</dbReference>
<dbReference type="GO" id="GO:0003677">
    <property type="term" value="F:DNA binding"/>
    <property type="evidence" value="ECO:0007669"/>
    <property type="project" value="UniProtKB-KW"/>
</dbReference>
<feature type="region of interest" description="Disordered" evidence="12">
    <location>
        <begin position="194"/>
        <end position="225"/>
    </location>
</feature>
<dbReference type="FunFam" id="3.30.160.60:FF:001532">
    <property type="entry name" value="Zinc finger protein 483"/>
    <property type="match status" value="1"/>
</dbReference>
<dbReference type="CDD" id="cd10534">
    <property type="entry name" value="PR-SET_PRDM-like"/>
    <property type="match status" value="1"/>
</dbReference>
<comment type="caution">
    <text evidence="14">The sequence shown here is derived from an EMBL/GenBank/DDBJ whole genome shotgun (WGS) entry which is preliminary data.</text>
</comment>
<dbReference type="AlphaFoldDB" id="A0AAV6UDY0"/>
<evidence type="ECO:0000256" key="6">
    <source>
        <dbReference type="ARBA" id="ARBA00022833"/>
    </source>
</evidence>
<evidence type="ECO:0000256" key="11">
    <source>
        <dbReference type="PROSITE-ProRule" id="PRU00042"/>
    </source>
</evidence>
<evidence type="ECO:0000256" key="12">
    <source>
        <dbReference type="SAM" id="MobiDB-lite"/>
    </source>
</evidence>
<dbReference type="FunFam" id="3.30.160.60:FF:000671">
    <property type="entry name" value="Zinc finger protein 26"/>
    <property type="match status" value="1"/>
</dbReference>
<keyword evidence="9" id="KW-0804">Transcription</keyword>
<dbReference type="SUPFAM" id="SSF57667">
    <property type="entry name" value="beta-beta-alpha zinc fingers"/>
    <property type="match status" value="3"/>
</dbReference>
<feature type="domain" description="C2H2-type" evidence="13">
    <location>
        <begin position="349"/>
        <end position="376"/>
    </location>
</feature>
<keyword evidence="15" id="KW-1185">Reference proteome</keyword>
<feature type="compositionally biased region" description="Low complexity" evidence="12">
    <location>
        <begin position="472"/>
        <end position="482"/>
    </location>
</feature>
<dbReference type="FunFam" id="3.30.160.60:FF:000450">
    <property type="entry name" value="PR domain zinc finger protein 14"/>
    <property type="match status" value="1"/>
</dbReference>
<dbReference type="Pfam" id="PF00096">
    <property type="entry name" value="zf-C2H2"/>
    <property type="match status" value="3"/>
</dbReference>
<dbReference type="PANTHER" id="PTHR16515:SF49">
    <property type="entry name" value="GASTRULA ZINC FINGER PROTEIN XLCGF49.1-LIKE-RELATED"/>
    <property type="match status" value="1"/>
</dbReference>
<reference evidence="14 15" key="1">
    <citation type="journal article" date="2022" name="Nat. Ecol. Evol.">
        <title>A masculinizing supergene underlies an exaggerated male reproductive morph in a spider.</title>
        <authorList>
            <person name="Hendrickx F."/>
            <person name="De Corte Z."/>
            <person name="Sonet G."/>
            <person name="Van Belleghem S.M."/>
            <person name="Kostlbacher S."/>
            <person name="Vangestel C."/>
        </authorList>
    </citation>
    <scope>NUCLEOTIDE SEQUENCE [LARGE SCALE GENOMIC DNA]</scope>
    <source>
        <strain evidence="14">W744_W776</strain>
    </source>
</reference>
<gene>
    <name evidence="14" type="ORF">JTE90_017675</name>
</gene>
<evidence type="ECO:0000259" key="13">
    <source>
        <dbReference type="PROSITE" id="PS50157"/>
    </source>
</evidence>
<evidence type="ECO:0000256" key="7">
    <source>
        <dbReference type="ARBA" id="ARBA00023015"/>
    </source>
</evidence>
<feature type="domain" description="C2H2-type" evidence="13">
    <location>
        <begin position="293"/>
        <end position="320"/>
    </location>
</feature>
<dbReference type="GO" id="GO:0010468">
    <property type="term" value="P:regulation of gene expression"/>
    <property type="evidence" value="ECO:0007669"/>
    <property type="project" value="TreeGrafter"/>
</dbReference>
<accession>A0AAV6UDY0</accession>
<feature type="region of interest" description="Disordered" evidence="12">
    <location>
        <begin position="440"/>
        <end position="493"/>
    </location>
</feature>
<dbReference type="SMART" id="SM00355">
    <property type="entry name" value="ZnF_C2H2"/>
    <property type="match status" value="6"/>
</dbReference>
<dbReference type="FunFam" id="3.30.160.60:FF:000145">
    <property type="entry name" value="Zinc finger protein 574"/>
    <property type="match status" value="1"/>
</dbReference>
<dbReference type="InterPro" id="IPR001214">
    <property type="entry name" value="SET_dom"/>
</dbReference>
<comment type="similarity">
    <text evidence="2">Belongs to the krueppel C2H2-type zinc-finger protein family.</text>
</comment>
<organism evidence="14 15">
    <name type="scientific">Oedothorax gibbosus</name>
    <dbReference type="NCBI Taxonomy" id="931172"/>
    <lineage>
        <taxon>Eukaryota</taxon>
        <taxon>Metazoa</taxon>
        <taxon>Ecdysozoa</taxon>
        <taxon>Arthropoda</taxon>
        <taxon>Chelicerata</taxon>
        <taxon>Arachnida</taxon>
        <taxon>Araneae</taxon>
        <taxon>Araneomorphae</taxon>
        <taxon>Entelegynae</taxon>
        <taxon>Araneoidea</taxon>
        <taxon>Linyphiidae</taxon>
        <taxon>Erigoninae</taxon>
        <taxon>Oedothorax</taxon>
    </lineage>
</organism>
<dbReference type="InterPro" id="IPR050331">
    <property type="entry name" value="Zinc_finger"/>
</dbReference>
<dbReference type="InterPro" id="IPR036236">
    <property type="entry name" value="Znf_C2H2_sf"/>
</dbReference>
<dbReference type="PROSITE" id="PS50157">
    <property type="entry name" value="ZINC_FINGER_C2H2_2"/>
    <property type="match status" value="6"/>
</dbReference>
<dbReference type="PANTHER" id="PTHR16515">
    <property type="entry name" value="PR DOMAIN ZINC FINGER PROTEIN"/>
    <property type="match status" value="1"/>
</dbReference>